<keyword evidence="1" id="KW-0472">Membrane</keyword>
<dbReference type="AlphaFoldDB" id="A0A0E9X416"/>
<organism evidence="2">
    <name type="scientific">Anguilla anguilla</name>
    <name type="common">European freshwater eel</name>
    <name type="synonym">Muraena anguilla</name>
    <dbReference type="NCBI Taxonomy" id="7936"/>
    <lineage>
        <taxon>Eukaryota</taxon>
        <taxon>Metazoa</taxon>
        <taxon>Chordata</taxon>
        <taxon>Craniata</taxon>
        <taxon>Vertebrata</taxon>
        <taxon>Euteleostomi</taxon>
        <taxon>Actinopterygii</taxon>
        <taxon>Neopterygii</taxon>
        <taxon>Teleostei</taxon>
        <taxon>Anguilliformes</taxon>
        <taxon>Anguillidae</taxon>
        <taxon>Anguilla</taxon>
    </lineage>
</organism>
<protein>
    <submittedName>
        <fullName evidence="2">Uncharacterized protein</fullName>
    </submittedName>
</protein>
<keyword evidence="1" id="KW-1133">Transmembrane helix</keyword>
<feature type="transmembrane region" description="Helical" evidence="1">
    <location>
        <begin position="12"/>
        <end position="34"/>
    </location>
</feature>
<reference evidence="2" key="2">
    <citation type="journal article" date="2015" name="Fish Shellfish Immunol.">
        <title>Early steps in the European eel (Anguilla anguilla)-Vibrio vulnificus interaction in the gills: Role of the RtxA13 toxin.</title>
        <authorList>
            <person name="Callol A."/>
            <person name="Pajuelo D."/>
            <person name="Ebbesson L."/>
            <person name="Teles M."/>
            <person name="MacKenzie S."/>
            <person name="Amaro C."/>
        </authorList>
    </citation>
    <scope>NUCLEOTIDE SEQUENCE</scope>
</reference>
<proteinExistence type="predicted"/>
<name>A0A0E9X416_ANGAN</name>
<dbReference type="EMBL" id="GBXM01012154">
    <property type="protein sequence ID" value="JAH96423.1"/>
    <property type="molecule type" value="Transcribed_RNA"/>
</dbReference>
<evidence type="ECO:0000256" key="1">
    <source>
        <dbReference type="SAM" id="Phobius"/>
    </source>
</evidence>
<sequence length="52" mass="6486">MWYFLGTKRAFIYTIRIEMLLHFTLRGQILWLMWMRSAFKALKFWPCPEEVD</sequence>
<reference evidence="2" key="1">
    <citation type="submission" date="2014-11" db="EMBL/GenBank/DDBJ databases">
        <authorList>
            <person name="Amaro Gonzalez C."/>
        </authorList>
    </citation>
    <scope>NUCLEOTIDE SEQUENCE</scope>
</reference>
<keyword evidence="1" id="KW-0812">Transmembrane</keyword>
<accession>A0A0E9X416</accession>
<evidence type="ECO:0000313" key="2">
    <source>
        <dbReference type="EMBL" id="JAH96423.1"/>
    </source>
</evidence>